<name>A0A9W8Y291_9PLEO</name>
<keyword evidence="3" id="KW-1185">Reference proteome</keyword>
<evidence type="ECO:0008006" key="4">
    <source>
        <dbReference type="Google" id="ProtNLM"/>
    </source>
</evidence>
<dbReference type="Proteomes" id="UP001140560">
    <property type="component" value="Unassembled WGS sequence"/>
</dbReference>
<protein>
    <recommendedName>
        <fullName evidence="4">Phytanoyl-CoA dioxygenase family protein</fullName>
    </recommendedName>
</protein>
<accession>A0A9W8Y291</accession>
<organism evidence="2 3">
    <name type="scientific">Neocucurbitaria cava</name>
    <dbReference type="NCBI Taxonomy" id="798079"/>
    <lineage>
        <taxon>Eukaryota</taxon>
        <taxon>Fungi</taxon>
        <taxon>Dikarya</taxon>
        <taxon>Ascomycota</taxon>
        <taxon>Pezizomycotina</taxon>
        <taxon>Dothideomycetes</taxon>
        <taxon>Pleosporomycetidae</taxon>
        <taxon>Pleosporales</taxon>
        <taxon>Pleosporineae</taxon>
        <taxon>Cucurbitariaceae</taxon>
        <taxon>Neocucurbitaria</taxon>
    </lineage>
</organism>
<gene>
    <name evidence="2" type="ORF">N0V83_009288</name>
</gene>
<dbReference type="InterPro" id="IPR008775">
    <property type="entry name" value="Phytyl_CoA_dOase-like"/>
</dbReference>
<dbReference type="Gene3D" id="2.60.120.620">
    <property type="entry name" value="q2cbj1_9rhob like domain"/>
    <property type="match status" value="2"/>
</dbReference>
<evidence type="ECO:0000256" key="1">
    <source>
        <dbReference type="SAM" id="MobiDB-lite"/>
    </source>
</evidence>
<dbReference type="AlphaFoldDB" id="A0A9W8Y291"/>
<feature type="region of interest" description="Disordered" evidence="1">
    <location>
        <begin position="53"/>
        <end position="85"/>
    </location>
</feature>
<sequence length="192" mass="21428">MTSTKFPEAEGRDLTDYQKQLNTDGFCIVPDVLPPQKAKEALDRLWKAAEESRRRGTDTYLPHLDPNESNTQPSKTAPHFTSRGSHKWQTIADVPPDAESKLIPFEAKAGSIICMEGRIWHTSGKNITKDQDRALMFGAYNAAFLRGQVNWAAGLSEETKKTLTPQMRDWLGVDANGNIGKVTGMNKVYYKG</sequence>
<dbReference type="SUPFAM" id="SSF51197">
    <property type="entry name" value="Clavaminate synthase-like"/>
    <property type="match status" value="1"/>
</dbReference>
<dbReference type="Pfam" id="PF05721">
    <property type="entry name" value="PhyH"/>
    <property type="match status" value="1"/>
</dbReference>
<reference evidence="2" key="1">
    <citation type="submission" date="2022-10" db="EMBL/GenBank/DDBJ databases">
        <title>Tapping the CABI collections for fungal endophytes: first genome assemblies for Collariella, Neodidymelliopsis, Ascochyta clinopodiicola, Didymella pomorum, Didymosphaeria variabile, Neocosmospora piperis and Neocucurbitaria cava.</title>
        <authorList>
            <person name="Hill R."/>
        </authorList>
    </citation>
    <scope>NUCLEOTIDE SEQUENCE</scope>
    <source>
        <strain evidence="2">IMI 356814</strain>
    </source>
</reference>
<dbReference type="OrthoDB" id="445007at2759"/>
<evidence type="ECO:0000313" key="3">
    <source>
        <dbReference type="Proteomes" id="UP001140560"/>
    </source>
</evidence>
<proteinExistence type="predicted"/>
<comment type="caution">
    <text evidence="2">The sequence shown here is derived from an EMBL/GenBank/DDBJ whole genome shotgun (WGS) entry which is preliminary data.</text>
</comment>
<evidence type="ECO:0000313" key="2">
    <source>
        <dbReference type="EMBL" id="KAJ4364691.1"/>
    </source>
</evidence>
<dbReference type="EMBL" id="JAPEUY010000017">
    <property type="protein sequence ID" value="KAJ4364691.1"/>
    <property type="molecule type" value="Genomic_DNA"/>
</dbReference>